<keyword evidence="3" id="KW-0547">Nucleotide-binding</keyword>
<dbReference type="InterPro" id="IPR034646">
    <property type="entry name" value="ADCK3_dom"/>
</dbReference>
<organism evidence="7 8">
    <name type="scientific">Aureobasidium subglaciale (strain EXF-2481)</name>
    <name type="common">Aureobasidium pullulans var. subglaciale</name>
    <dbReference type="NCBI Taxonomy" id="1043005"/>
    <lineage>
        <taxon>Eukaryota</taxon>
        <taxon>Fungi</taxon>
        <taxon>Dikarya</taxon>
        <taxon>Ascomycota</taxon>
        <taxon>Pezizomycotina</taxon>
        <taxon>Dothideomycetes</taxon>
        <taxon>Dothideomycetidae</taxon>
        <taxon>Dothideales</taxon>
        <taxon>Saccotheciaceae</taxon>
        <taxon>Aureobasidium</taxon>
    </lineage>
</organism>
<dbReference type="GO" id="GO:0006744">
    <property type="term" value="P:ubiquinone biosynthetic process"/>
    <property type="evidence" value="ECO:0007669"/>
    <property type="project" value="TreeGrafter"/>
</dbReference>
<feature type="compositionally biased region" description="Basic and acidic residues" evidence="5">
    <location>
        <begin position="257"/>
        <end position="271"/>
    </location>
</feature>
<dbReference type="HOGENOM" id="CLU_006533_5_0_1"/>
<feature type="region of interest" description="Disordered" evidence="5">
    <location>
        <begin position="338"/>
        <end position="433"/>
    </location>
</feature>
<reference evidence="7 8" key="1">
    <citation type="journal article" date="2014" name="BMC Genomics">
        <title>Genome sequencing of four Aureobasidium pullulans varieties: biotechnological potential, stress tolerance, and description of new species.</title>
        <authorList>
            <person name="Gostin Ar C."/>
            <person name="Ohm R.A."/>
            <person name="Kogej T."/>
            <person name="Sonjak S."/>
            <person name="Turk M."/>
            <person name="Zajc J."/>
            <person name="Zalar P."/>
            <person name="Grube M."/>
            <person name="Sun H."/>
            <person name="Han J."/>
            <person name="Sharma A."/>
            <person name="Chiniquy J."/>
            <person name="Ngan C.Y."/>
            <person name="Lipzen A."/>
            <person name="Barry K."/>
            <person name="Grigoriev I.V."/>
            <person name="Gunde-Cimerman N."/>
        </authorList>
    </citation>
    <scope>NUCLEOTIDE SEQUENCE [LARGE SCALE GENOMIC DNA]</scope>
    <source>
        <strain evidence="7 8">EXF-2481</strain>
    </source>
</reference>
<evidence type="ECO:0000256" key="5">
    <source>
        <dbReference type="SAM" id="MobiDB-lite"/>
    </source>
</evidence>
<evidence type="ECO:0000313" key="8">
    <source>
        <dbReference type="Proteomes" id="UP000030641"/>
    </source>
</evidence>
<evidence type="ECO:0000256" key="1">
    <source>
        <dbReference type="ARBA" id="ARBA00009670"/>
    </source>
</evidence>
<dbReference type="CDD" id="cd13970">
    <property type="entry name" value="ABC1_ADCK3"/>
    <property type="match status" value="1"/>
</dbReference>
<feature type="compositionally biased region" description="Basic and acidic residues" evidence="5">
    <location>
        <begin position="93"/>
        <end position="112"/>
    </location>
</feature>
<dbReference type="InterPro" id="IPR051409">
    <property type="entry name" value="Atypical_kinase_ADCK"/>
</dbReference>
<name>A0A074ZBP4_AURSE</name>
<feature type="compositionally biased region" description="Polar residues" evidence="5">
    <location>
        <begin position="153"/>
        <end position="165"/>
    </location>
</feature>
<dbReference type="InterPro" id="IPR004147">
    <property type="entry name" value="ABC1_dom"/>
</dbReference>
<evidence type="ECO:0000259" key="6">
    <source>
        <dbReference type="Pfam" id="PF03109"/>
    </source>
</evidence>
<keyword evidence="2" id="KW-0808">Transferase</keyword>
<evidence type="ECO:0000256" key="3">
    <source>
        <dbReference type="ARBA" id="ARBA00022741"/>
    </source>
</evidence>
<proteinExistence type="inferred from homology"/>
<feature type="region of interest" description="Disordered" evidence="5">
    <location>
        <begin position="218"/>
        <end position="272"/>
    </location>
</feature>
<feature type="region of interest" description="Disordered" evidence="5">
    <location>
        <begin position="64"/>
        <end position="198"/>
    </location>
</feature>
<dbReference type="PANTHER" id="PTHR43851:SF3">
    <property type="entry name" value="COENZYME Q8"/>
    <property type="match status" value="1"/>
</dbReference>
<feature type="compositionally biased region" description="Low complexity" evidence="5">
    <location>
        <begin position="403"/>
        <end position="417"/>
    </location>
</feature>
<dbReference type="InterPro" id="IPR011009">
    <property type="entry name" value="Kinase-like_dom_sf"/>
</dbReference>
<protein>
    <recommendedName>
        <fullName evidence="6">ABC1 atypical kinase-like domain-containing protein</fullName>
    </recommendedName>
</protein>
<dbReference type="Proteomes" id="UP000030641">
    <property type="component" value="Unassembled WGS sequence"/>
</dbReference>
<dbReference type="OMA" id="WQYAGLG"/>
<gene>
    <name evidence="7" type="ORF">AUEXF2481DRAFT_28839</name>
</gene>
<dbReference type="EMBL" id="KL584757">
    <property type="protein sequence ID" value="KEQ96131.1"/>
    <property type="molecule type" value="Genomic_DNA"/>
</dbReference>
<dbReference type="InParanoid" id="A0A074ZBP4"/>
<accession>A0A074ZBP4</accession>
<dbReference type="GeneID" id="25363807"/>
<evidence type="ECO:0000313" key="7">
    <source>
        <dbReference type="EMBL" id="KEQ96131.1"/>
    </source>
</evidence>
<feature type="domain" description="ABC1 atypical kinase-like" evidence="6">
    <location>
        <begin position="522"/>
        <end position="768"/>
    </location>
</feature>
<dbReference type="GO" id="GO:0016740">
    <property type="term" value="F:transferase activity"/>
    <property type="evidence" value="ECO:0007669"/>
    <property type="project" value="UniProtKB-KW"/>
</dbReference>
<dbReference type="RefSeq" id="XP_013344507.1">
    <property type="nucleotide sequence ID" value="XM_013489053.1"/>
</dbReference>
<feature type="compositionally biased region" description="Polar residues" evidence="5">
    <location>
        <begin position="366"/>
        <end position="375"/>
    </location>
</feature>
<dbReference type="STRING" id="1043005.A0A074ZBP4"/>
<dbReference type="PANTHER" id="PTHR43851">
    <property type="match status" value="1"/>
</dbReference>
<comment type="similarity">
    <text evidence="1">Belongs to the protein kinase superfamily. ADCK protein kinase family.</text>
</comment>
<evidence type="ECO:0000256" key="2">
    <source>
        <dbReference type="ARBA" id="ARBA00022679"/>
    </source>
</evidence>
<keyword evidence="8" id="KW-1185">Reference proteome</keyword>
<feature type="compositionally biased region" description="Polar residues" evidence="5">
    <location>
        <begin position="219"/>
        <end position="251"/>
    </location>
</feature>
<dbReference type="SUPFAM" id="SSF56112">
    <property type="entry name" value="Protein kinase-like (PK-like)"/>
    <property type="match status" value="1"/>
</dbReference>
<dbReference type="FunCoup" id="A0A074ZBP4">
    <property type="interactions" value="407"/>
</dbReference>
<keyword evidence="4" id="KW-0067">ATP-binding</keyword>
<evidence type="ECO:0000256" key="4">
    <source>
        <dbReference type="ARBA" id="ARBA00022840"/>
    </source>
</evidence>
<dbReference type="OrthoDB" id="201153at2759"/>
<sequence>MAGRRLLDAARLFNVSGSIAKHHFNIRAQQWELFTQTSSLAKAVKNQTDRVTLTARAAYALSRRVNETGPTYTQTTRHDEEPIPSQETVQGAERTDIHEEGLSQDHHRDRSDQNAVAEAPPQGDLHVNQEKARRHPLPDGTIPPEGAVLDPSPSRQGTDTFNQRPLTDAPKHPFAEQQSLTNGLHPAESGASTIPIPAVQDSNADHNVKMQRKAEFQIPSVSGHSQSASTLGQDTFSTRPTESSVEQSSLPRTKIPKSAEDTQGGDDHVKDGQINQDVYYSSEGHPNQTPIPQKEAIPVQKETPEGINTDIFHSPRVASLLNSGGREDRRKAYELKMKAARKGSAQPIQESIKAGDRNPDTFSARPGTSSPQADISSAPIVKPAAPAAEAKSQISDKETQELADAMAADATAAASPAVESEKPSTPYQLRESAVPSSRFGRLWQYGGLATSMAFGAVGESLRRVTGGAAAAASGSLLLSPANMERLVAKLSRMRGAALKLGQMMSFQDSKMLPPAINAVLQRVQDSADYMPPWQRNKQLAANLGADWKDLFSSFEDVPIAAASIGQVHRATLASNGRAVAVKIQYPGVRGSIDSDLNNLSLLLTASRLLPPGLFLDKTIANARTELGWECDYAREAECGTRFASLLEDEHTTFRVPKVFSEACGPEVLTAELMHGKGVTKIPDLSQDERDWIGTQVLRLCLRELMEWRFMQTDPNWTNFLYNRGNAPSERRLELLDFGASREFPESFVTPYVQLLIAASTHDRDACRDLSIKLGYLTGAESQAMLTAHVDSILTLAEPFDSGRAGDYYDFKNQTITDRVREKIGLMVRERLAPPPEETYSLHRKLSGAFLLCARLGANVPAKKLFGDAVAKWKESHGEKN</sequence>
<dbReference type="Pfam" id="PF03109">
    <property type="entry name" value="ABC1"/>
    <property type="match status" value="1"/>
</dbReference>
<dbReference type="GO" id="GO:0005524">
    <property type="term" value="F:ATP binding"/>
    <property type="evidence" value="ECO:0007669"/>
    <property type="project" value="UniProtKB-KW"/>
</dbReference>
<dbReference type="AlphaFoldDB" id="A0A074ZBP4"/>